<evidence type="ECO:0000256" key="10">
    <source>
        <dbReference type="SAM" id="MobiDB-lite"/>
    </source>
</evidence>
<evidence type="ECO:0000256" key="4">
    <source>
        <dbReference type="ARBA" id="ARBA00022670"/>
    </source>
</evidence>
<dbReference type="PANTHER" id="PTHR28570">
    <property type="entry name" value="ASPARTYL AMINOPEPTIDASE"/>
    <property type="match status" value="1"/>
</dbReference>
<comment type="caution">
    <text evidence="11">The sequence shown here is derived from an EMBL/GenBank/DDBJ whole genome shotgun (WGS) entry which is preliminary data.</text>
</comment>
<sequence length="497" mass="53917">MQIQVTTSHHDQTRAPSRASSAVFKETDKHGQGFCDFLNATPTVFHAVDFYSTRLKASGYKHLAERDDWSETLKAGGKYFFTRNYSSLIAFTIGEKYVAGNGIAIIGSHIDALTMRVKPVSTKSSAGYLQLAVAPYAGGGNMTWWDRDLGLAGRVMVSDASGGIKQHLVRLPYPIAKIPTLAPHFGAPSRGPFDAETQMTPIVGLEPQTVEHELEKQFNVLSTDAVNNPQKNHSPRLLAAVAKQLGIKVSQISDFELELFDFQPAQPFGLDGELLSVPRCDDKLCSYAAMEALLNCTSDRECITQSGAIHMVYLCDDEEVGSGLRQGAGGNMVPLAVERIVDVLNKSDKRTQNLVAMTFARSFLISADVKHALNPNFVGAYEPNMAPRLNVGPVISCDANAHMTTDAVSKSFCQKIANRAGSTLQLFQIRNGQPSGGTIGPMLSSKTGIRAIDIGIPQLAMHSIRATTGAKDPGLGVKYFEAFFRQFEEVEGTIKVD</sequence>
<feature type="region of interest" description="Disordered" evidence="10">
    <location>
        <begin position="1"/>
        <end position="20"/>
    </location>
</feature>
<dbReference type="Gene3D" id="3.40.630.10">
    <property type="entry name" value="Zn peptidases"/>
    <property type="match status" value="1"/>
</dbReference>
<organism evidence="11 12">
    <name type="scientific">Taphrina deformans (strain PYCC 5710 / ATCC 11124 / CBS 356.35 / IMI 108563 / JCM 9778 / NBRC 8474)</name>
    <name type="common">Peach leaf curl fungus</name>
    <name type="synonym">Lalaria deformans</name>
    <dbReference type="NCBI Taxonomy" id="1097556"/>
    <lineage>
        <taxon>Eukaryota</taxon>
        <taxon>Fungi</taxon>
        <taxon>Dikarya</taxon>
        <taxon>Ascomycota</taxon>
        <taxon>Taphrinomycotina</taxon>
        <taxon>Taphrinomycetes</taxon>
        <taxon>Taphrinales</taxon>
        <taxon>Taphrinaceae</taxon>
        <taxon>Taphrina</taxon>
    </lineage>
</organism>
<proteinExistence type="inferred from homology"/>
<evidence type="ECO:0000256" key="5">
    <source>
        <dbReference type="ARBA" id="ARBA00022723"/>
    </source>
</evidence>
<keyword evidence="8 9" id="KW-0482">Metalloprotease</keyword>
<dbReference type="STRING" id="1097556.R4XGU5"/>
<evidence type="ECO:0000256" key="6">
    <source>
        <dbReference type="ARBA" id="ARBA00022801"/>
    </source>
</evidence>
<keyword evidence="3 9" id="KW-0031">Aminopeptidase</keyword>
<dbReference type="Gene3D" id="2.30.250.10">
    <property type="entry name" value="Aminopeptidase i, Domain 2"/>
    <property type="match status" value="1"/>
</dbReference>
<dbReference type="FunFam" id="2.30.250.10:FF:000001">
    <property type="entry name" value="Aspartyl aminopeptidase 1"/>
    <property type="match status" value="1"/>
</dbReference>
<dbReference type="NCBIfam" id="NF002759">
    <property type="entry name" value="PRK02813.1"/>
    <property type="match status" value="1"/>
</dbReference>
<gene>
    <name evidence="11" type="ORF">TAPDE_005470</name>
</gene>
<dbReference type="PANTHER" id="PTHR28570:SF4">
    <property type="entry name" value="VACUOLAR AMINOPEPTIDASE 1"/>
    <property type="match status" value="1"/>
</dbReference>
<dbReference type="GO" id="GO:0000324">
    <property type="term" value="C:fungal-type vacuole"/>
    <property type="evidence" value="ECO:0007669"/>
    <property type="project" value="TreeGrafter"/>
</dbReference>
<evidence type="ECO:0000313" key="11">
    <source>
        <dbReference type="EMBL" id="CCG84907.1"/>
    </source>
</evidence>
<accession>R4XGU5</accession>
<keyword evidence="5 9" id="KW-0479">Metal-binding</keyword>
<evidence type="ECO:0000256" key="1">
    <source>
        <dbReference type="ARBA" id="ARBA00001947"/>
    </source>
</evidence>
<dbReference type="SUPFAM" id="SSF101821">
    <property type="entry name" value="Aminopeptidase/glucanase lid domain"/>
    <property type="match status" value="1"/>
</dbReference>
<evidence type="ECO:0000256" key="3">
    <source>
        <dbReference type="ARBA" id="ARBA00022438"/>
    </source>
</evidence>
<evidence type="ECO:0000256" key="8">
    <source>
        <dbReference type="ARBA" id="ARBA00023049"/>
    </source>
</evidence>
<dbReference type="SUPFAM" id="SSF53187">
    <property type="entry name" value="Zn-dependent exopeptidases"/>
    <property type="match status" value="1"/>
</dbReference>
<keyword evidence="7 9" id="KW-0862">Zinc</keyword>
<evidence type="ECO:0000256" key="2">
    <source>
        <dbReference type="ARBA" id="ARBA00008290"/>
    </source>
</evidence>
<dbReference type="OrthoDB" id="9880441at2759"/>
<dbReference type="PRINTS" id="PR00932">
    <property type="entry name" value="AMINO1PTASE"/>
</dbReference>
<comment type="cofactor">
    <cofactor evidence="1">
        <name>Zn(2+)</name>
        <dbReference type="ChEBI" id="CHEBI:29105"/>
    </cofactor>
</comment>
<keyword evidence="12" id="KW-1185">Reference proteome</keyword>
<dbReference type="eggNOG" id="KOG2596">
    <property type="taxonomic scope" value="Eukaryota"/>
</dbReference>
<dbReference type="CDD" id="cd05658">
    <property type="entry name" value="M18_DAP"/>
    <property type="match status" value="1"/>
</dbReference>
<comment type="similarity">
    <text evidence="2 9">Belongs to the peptidase M18 family.</text>
</comment>
<name>R4XGU5_TAPDE</name>
<dbReference type="EMBL" id="CAHR02000343">
    <property type="protein sequence ID" value="CCG84907.1"/>
    <property type="molecule type" value="Genomic_DNA"/>
</dbReference>
<protein>
    <submittedName>
        <fullName evidence="11">Putatitve vacuolar aspartyl aminopeptidase Lap4</fullName>
    </submittedName>
</protein>
<keyword evidence="6 9" id="KW-0378">Hydrolase</keyword>
<evidence type="ECO:0000313" key="12">
    <source>
        <dbReference type="Proteomes" id="UP000013776"/>
    </source>
</evidence>
<dbReference type="GO" id="GO:0008270">
    <property type="term" value="F:zinc ion binding"/>
    <property type="evidence" value="ECO:0007669"/>
    <property type="project" value="InterPro"/>
</dbReference>
<dbReference type="VEuPathDB" id="FungiDB:TAPDE_005470"/>
<reference evidence="11 12" key="1">
    <citation type="journal article" date="2013" name="MBio">
        <title>Genome sequencing of the plant pathogen Taphrina deformans, the causal agent of peach leaf curl.</title>
        <authorList>
            <person name="Cisse O.H."/>
            <person name="Almeida J.M.G.C.F."/>
            <person name="Fonseca A."/>
            <person name="Kumar A.A."/>
            <person name="Salojaervi J."/>
            <person name="Overmyer K."/>
            <person name="Hauser P.M."/>
            <person name="Pagni M."/>
        </authorList>
    </citation>
    <scope>NUCLEOTIDE SEQUENCE [LARGE SCALE GENOMIC DNA]</scope>
    <source>
        <strain evidence="12">PYCC 5710 / ATCC 11124 / CBS 356.35 / IMI 108563 / JCM 9778 / NBRC 8474</strain>
    </source>
</reference>
<keyword evidence="4 9" id="KW-0645">Protease</keyword>
<dbReference type="InterPro" id="IPR023358">
    <property type="entry name" value="Peptidase_M18_dom2"/>
</dbReference>
<evidence type="ECO:0000256" key="7">
    <source>
        <dbReference type="ARBA" id="ARBA00022833"/>
    </source>
</evidence>
<dbReference type="GO" id="GO:0006508">
    <property type="term" value="P:proteolysis"/>
    <property type="evidence" value="ECO:0007669"/>
    <property type="project" value="UniProtKB-KW"/>
</dbReference>
<dbReference type="GO" id="GO:0070006">
    <property type="term" value="F:metalloaminopeptidase activity"/>
    <property type="evidence" value="ECO:0007669"/>
    <property type="project" value="TreeGrafter"/>
</dbReference>
<dbReference type="InterPro" id="IPR001948">
    <property type="entry name" value="Peptidase_M18"/>
</dbReference>
<dbReference type="Proteomes" id="UP000013776">
    <property type="component" value="Unassembled WGS sequence"/>
</dbReference>
<dbReference type="Pfam" id="PF02127">
    <property type="entry name" value="Peptidase_M18"/>
    <property type="match status" value="1"/>
</dbReference>
<dbReference type="AlphaFoldDB" id="R4XGU5"/>
<evidence type="ECO:0000256" key="9">
    <source>
        <dbReference type="RuleBase" id="RU004386"/>
    </source>
</evidence>